<gene>
    <name evidence="1" type="ORF">INT47_005629</name>
</gene>
<comment type="caution">
    <text evidence="1">The sequence shown here is derived from an EMBL/GenBank/DDBJ whole genome shotgun (WGS) entry which is preliminary data.</text>
</comment>
<sequence>MLGWLLRKTEMGTINIPNAVSKKVVLLDCCGRQFSLLLVGPTHQMSKVVVDCLETALRVVGDRTFTDPKQSNNLVDAVACSVVAQSS</sequence>
<proteinExistence type="predicted"/>
<name>A0A8H7QLT6_9FUNG</name>
<dbReference type="EMBL" id="JAEPRD010000181">
    <property type="protein sequence ID" value="KAG2195029.1"/>
    <property type="molecule type" value="Genomic_DNA"/>
</dbReference>
<organism evidence="1 2">
    <name type="scientific">Mucor saturninus</name>
    <dbReference type="NCBI Taxonomy" id="64648"/>
    <lineage>
        <taxon>Eukaryota</taxon>
        <taxon>Fungi</taxon>
        <taxon>Fungi incertae sedis</taxon>
        <taxon>Mucoromycota</taxon>
        <taxon>Mucoromycotina</taxon>
        <taxon>Mucoromycetes</taxon>
        <taxon>Mucorales</taxon>
        <taxon>Mucorineae</taxon>
        <taxon>Mucoraceae</taxon>
        <taxon>Mucor</taxon>
    </lineage>
</organism>
<dbReference type="AlphaFoldDB" id="A0A8H7QLT6"/>
<protein>
    <submittedName>
        <fullName evidence="1">Uncharacterized protein</fullName>
    </submittedName>
</protein>
<evidence type="ECO:0000313" key="2">
    <source>
        <dbReference type="Proteomes" id="UP000603453"/>
    </source>
</evidence>
<evidence type="ECO:0000313" key="1">
    <source>
        <dbReference type="EMBL" id="KAG2195029.1"/>
    </source>
</evidence>
<accession>A0A8H7QLT6</accession>
<reference evidence="1" key="1">
    <citation type="submission" date="2020-12" db="EMBL/GenBank/DDBJ databases">
        <title>Metabolic potential, ecology and presence of endohyphal bacteria is reflected in genomic diversity of Mucoromycotina.</title>
        <authorList>
            <person name="Muszewska A."/>
            <person name="Okrasinska A."/>
            <person name="Steczkiewicz K."/>
            <person name="Drgas O."/>
            <person name="Orlowska M."/>
            <person name="Perlinska-Lenart U."/>
            <person name="Aleksandrzak-Piekarczyk T."/>
            <person name="Szatraj K."/>
            <person name="Zielenkiewicz U."/>
            <person name="Pilsyk S."/>
            <person name="Malc E."/>
            <person name="Mieczkowski P."/>
            <person name="Kruszewska J.S."/>
            <person name="Biernat P."/>
            <person name="Pawlowska J."/>
        </authorList>
    </citation>
    <scope>NUCLEOTIDE SEQUENCE</scope>
    <source>
        <strain evidence="1">WA0000017839</strain>
    </source>
</reference>
<keyword evidence="2" id="KW-1185">Reference proteome</keyword>
<dbReference type="Proteomes" id="UP000603453">
    <property type="component" value="Unassembled WGS sequence"/>
</dbReference>